<dbReference type="GO" id="GO:0005524">
    <property type="term" value="F:ATP binding"/>
    <property type="evidence" value="ECO:0007669"/>
    <property type="project" value="UniProtKB-KW"/>
</dbReference>
<dbReference type="SUPFAM" id="SSF53067">
    <property type="entry name" value="Actin-like ATPase domain"/>
    <property type="match status" value="2"/>
</dbReference>
<dbReference type="RefSeq" id="WP_100426175.1">
    <property type="nucleotide sequence ID" value="NZ_PGEX01000001.1"/>
</dbReference>
<dbReference type="Gene3D" id="3.30.420.40">
    <property type="match status" value="2"/>
</dbReference>
<gene>
    <name evidence="6" type="ORF">BGX16_2335</name>
</gene>
<dbReference type="SUPFAM" id="SSF100920">
    <property type="entry name" value="Heat shock protein 70kD (HSP70), peptide-binding domain"/>
    <property type="match status" value="1"/>
</dbReference>
<comment type="similarity">
    <text evidence="1 5">Belongs to the heat shock protein 70 family.</text>
</comment>
<dbReference type="AlphaFoldDB" id="A0A2M9A9D9"/>
<keyword evidence="4" id="KW-0143">Chaperone</keyword>
<organism evidence="6 7">
    <name type="scientific">Hallerella succinigenes</name>
    <dbReference type="NCBI Taxonomy" id="1896222"/>
    <lineage>
        <taxon>Bacteria</taxon>
        <taxon>Pseudomonadati</taxon>
        <taxon>Fibrobacterota</taxon>
        <taxon>Fibrobacteria</taxon>
        <taxon>Fibrobacterales</taxon>
        <taxon>Fibrobacteraceae</taxon>
        <taxon>Hallerella</taxon>
    </lineage>
</organism>
<evidence type="ECO:0000256" key="1">
    <source>
        <dbReference type="ARBA" id="ARBA00007381"/>
    </source>
</evidence>
<dbReference type="PROSITE" id="PS00297">
    <property type="entry name" value="HSP70_1"/>
    <property type="match status" value="1"/>
</dbReference>
<comment type="caution">
    <text evidence="6">The sequence shown here is derived from an EMBL/GenBank/DDBJ whole genome shotgun (WGS) entry which is preliminary data.</text>
</comment>
<evidence type="ECO:0000256" key="2">
    <source>
        <dbReference type="ARBA" id="ARBA00022741"/>
    </source>
</evidence>
<dbReference type="Proteomes" id="UP000231134">
    <property type="component" value="Unassembled WGS sequence"/>
</dbReference>
<dbReference type="Gene3D" id="3.90.640.10">
    <property type="entry name" value="Actin, Chain A, domain 4"/>
    <property type="match status" value="1"/>
</dbReference>
<dbReference type="InterPro" id="IPR018181">
    <property type="entry name" value="Heat_shock_70_CS"/>
</dbReference>
<evidence type="ECO:0000256" key="3">
    <source>
        <dbReference type="ARBA" id="ARBA00022840"/>
    </source>
</evidence>
<dbReference type="EMBL" id="PGEX01000001">
    <property type="protein sequence ID" value="PJJ42310.1"/>
    <property type="molecule type" value="Genomic_DNA"/>
</dbReference>
<evidence type="ECO:0000256" key="5">
    <source>
        <dbReference type="RuleBase" id="RU003322"/>
    </source>
</evidence>
<dbReference type="CDD" id="cd24029">
    <property type="entry name" value="ASKHA_NBD_HSP70_DnaK_HscA_HscC"/>
    <property type="match status" value="1"/>
</dbReference>
<evidence type="ECO:0000256" key="4">
    <source>
        <dbReference type="ARBA" id="ARBA00023186"/>
    </source>
</evidence>
<dbReference type="GO" id="GO:0140662">
    <property type="term" value="F:ATP-dependent protein folding chaperone"/>
    <property type="evidence" value="ECO:0007669"/>
    <property type="project" value="InterPro"/>
</dbReference>
<sequence length="522" mass="57562">MDSKNVFGIDLGTTYSCVAQIDRQEQAVVMRNFEGAATTPSVVYFEDEKTAIVGEEAKNQLEVEPEKTVCFVKREIGVDASYDKLNNRFPYHYDPTEISAFILKKVVKDANCVRESEGLEPINDVVITCPAYFGTKERMQTKQAGIAAGLNVLAIINEPVAAAISYGVKTDKTQTVLVYDLGGGTFDVSVIKITRGKIQVVVTGGDHHLGGADWDLAVSQFLLDEFNNVNGTEYSLDSDVHLKNTLLLQAEKAKKSLSAKERAMVNFQYEGKSARIALTREKFDELTEGLLEQTLSYVESTIEDSKKKGVETFDQVLLVGGSSRMPQVKAAVDKRLNCDARLTDPDECVAKGAAIFAMNKSYEDAIEAFENGETDDCPDMVKCSTTIVNVTSKTYGTSVNEDEVDNLIMANTTLPTEGRGHYVTAVDNQPAVPIDVWESNETEKRIKRALAECLDDGMLTINRNWPKGTPIEMIVRIDDEGLMSVWGKIGDDVKEYNLKITGVKDDKEMETSKKILAEAEVN</sequence>
<proteinExistence type="inferred from homology"/>
<name>A0A2M9A9D9_9BACT</name>
<keyword evidence="3 5" id="KW-0067">ATP-binding</keyword>
<dbReference type="Gene3D" id="2.60.34.10">
    <property type="entry name" value="Substrate Binding Domain Of DNAk, Chain A, domain 1"/>
    <property type="match status" value="1"/>
</dbReference>
<dbReference type="FunFam" id="3.90.640.10:FF:000003">
    <property type="entry name" value="Molecular chaperone DnaK"/>
    <property type="match status" value="1"/>
</dbReference>
<keyword evidence="2 5" id="KW-0547">Nucleotide-binding</keyword>
<protein>
    <submittedName>
        <fullName evidence="6">Molecular chaperone DnaK (HSP70)</fullName>
    </submittedName>
</protein>
<evidence type="ECO:0000313" key="6">
    <source>
        <dbReference type="EMBL" id="PJJ42310.1"/>
    </source>
</evidence>
<dbReference type="InterPro" id="IPR013126">
    <property type="entry name" value="Hsp_70_fam"/>
</dbReference>
<dbReference type="PANTHER" id="PTHR19375">
    <property type="entry name" value="HEAT SHOCK PROTEIN 70KDA"/>
    <property type="match status" value="1"/>
</dbReference>
<accession>A0A2M9A9D9</accession>
<reference evidence="6 7" key="1">
    <citation type="submission" date="2017-11" db="EMBL/GenBank/DDBJ databases">
        <title>Animal gut microbial communities from fecal samples from Wisconsin, USA.</title>
        <authorList>
            <person name="Neumann A."/>
        </authorList>
    </citation>
    <scope>NUCLEOTIDE SEQUENCE [LARGE SCALE GENOMIC DNA]</scope>
    <source>
        <strain evidence="6 7">UWS3</strain>
    </source>
</reference>
<dbReference type="InterPro" id="IPR029047">
    <property type="entry name" value="HSP70_peptide-bd_sf"/>
</dbReference>
<dbReference type="PROSITE" id="PS01036">
    <property type="entry name" value="HSP70_3"/>
    <property type="match status" value="1"/>
</dbReference>
<dbReference type="PRINTS" id="PR00301">
    <property type="entry name" value="HEATSHOCK70"/>
</dbReference>
<evidence type="ECO:0000313" key="7">
    <source>
        <dbReference type="Proteomes" id="UP000231134"/>
    </source>
</evidence>
<dbReference type="Pfam" id="PF00012">
    <property type="entry name" value="HSP70"/>
    <property type="match status" value="1"/>
</dbReference>
<dbReference type="PROSITE" id="PS00329">
    <property type="entry name" value="HSP70_2"/>
    <property type="match status" value="1"/>
</dbReference>
<keyword evidence="7" id="KW-1185">Reference proteome</keyword>
<dbReference type="OrthoDB" id="9766019at2"/>
<dbReference type="InterPro" id="IPR043129">
    <property type="entry name" value="ATPase_NBD"/>
</dbReference>